<dbReference type="FunFam" id="3.30.730.10:FF:000001">
    <property type="entry name" value="Ethylene-responsive transcription factor 2"/>
    <property type="match status" value="1"/>
</dbReference>
<name>A0ABD1XYN9_9MARC</name>
<dbReference type="Pfam" id="PF00847">
    <property type="entry name" value="AP2"/>
    <property type="match status" value="1"/>
</dbReference>
<keyword evidence="5" id="KW-0010">Activator</keyword>
<dbReference type="GO" id="GO:0005634">
    <property type="term" value="C:nucleus"/>
    <property type="evidence" value="ECO:0007669"/>
    <property type="project" value="UniProtKB-SubCell"/>
</dbReference>
<keyword evidence="6" id="KW-0804">Transcription</keyword>
<accession>A0ABD1XYN9</accession>
<keyword evidence="7" id="KW-0539">Nucleus</keyword>
<comment type="subcellular location">
    <subcellularLocation>
        <location evidence="1">Nucleus</location>
    </subcellularLocation>
</comment>
<evidence type="ECO:0000256" key="1">
    <source>
        <dbReference type="ARBA" id="ARBA00004123"/>
    </source>
</evidence>
<dbReference type="SUPFAM" id="SSF54171">
    <property type="entry name" value="DNA-binding domain"/>
    <property type="match status" value="1"/>
</dbReference>
<evidence type="ECO:0000256" key="3">
    <source>
        <dbReference type="ARBA" id="ARBA00023016"/>
    </source>
</evidence>
<feature type="region of interest" description="Disordered" evidence="9">
    <location>
        <begin position="390"/>
        <end position="426"/>
    </location>
</feature>
<dbReference type="PANTHER" id="PTHR31241">
    <property type="entry name" value="DEHYDRATION-RESPONSIVE ELEMENT-BINDING PROTEIN 2C"/>
    <property type="match status" value="1"/>
</dbReference>
<dbReference type="SMART" id="SM00380">
    <property type="entry name" value="AP2"/>
    <property type="match status" value="1"/>
</dbReference>
<dbReference type="PROSITE" id="PS51032">
    <property type="entry name" value="AP2_ERF"/>
    <property type="match status" value="1"/>
</dbReference>
<dbReference type="InterPro" id="IPR001471">
    <property type="entry name" value="AP2/ERF_dom"/>
</dbReference>
<organism evidence="11 12">
    <name type="scientific">Riccia fluitans</name>
    <dbReference type="NCBI Taxonomy" id="41844"/>
    <lineage>
        <taxon>Eukaryota</taxon>
        <taxon>Viridiplantae</taxon>
        <taxon>Streptophyta</taxon>
        <taxon>Embryophyta</taxon>
        <taxon>Marchantiophyta</taxon>
        <taxon>Marchantiopsida</taxon>
        <taxon>Marchantiidae</taxon>
        <taxon>Marchantiales</taxon>
        <taxon>Ricciaceae</taxon>
        <taxon>Riccia</taxon>
    </lineage>
</organism>
<feature type="region of interest" description="Disordered" evidence="9">
    <location>
        <begin position="1"/>
        <end position="111"/>
    </location>
</feature>
<sequence length="564" mass="59806">MANDRRQAKLGLTRQPSGSIPRPPPVGGGGGGGIARQLSGDLSATTAAASSRKWSAATAAGSDSTLSGSKETGGTTTGGSAAANATTAQTTPKPSGRQRRGGPENGNHTFRGVRQRQWGRWVAEIREPRCRTRMWLGTFATALEAARAYDDAALTYHGPGARLNLPESRPKAISSTATSPVPPPTPRGTHPHPMSGLARSASCNVENYSGQDSFEMESTAVAVSPQHHQQQQRSSSIRPAHSLLRTSSSPAQCTFGAVTSDFDSPAAALLNTFVSDIRIEERASKKMFVPSQQQNSNDNNGRSYIYSQPMSSTDIHSVREPQTPAIFMNGNLERFDMGTKFLSKSVVKSEPVSDQFLYNNNCSSSSSDVIHENPFADMFGGDLGAVVGQQTSSSSLRTPEVEVPNSSSMAGEATASSSSSTVSTSSVNTVGAGVLGNCAGDEGSPTSFWTMDSHHQHHPDAGKFESCSANIADWFQMVDQQQEQVSSTSSCSNASSGLMTTSTTRLESTSMEQAEDLGPWDIGLCSPPPALDLPLGMEEPLVQFDEDFLSGQLFQERGMHDDLL</sequence>
<dbReference type="Gene3D" id="3.30.730.10">
    <property type="entry name" value="AP2/ERF domain"/>
    <property type="match status" value="1"/>
</dbReference>
<feature type="domain" description="AP2/ERF" evidence="10">
    <location>
        <begin position="109"/>
        <end position="166"/>
    </location>
</feature>
<keyword evidence="2" id="KW-0805">Transcription regulation</keyword>
<keyword evidence="12" id="KW-1185">Reference proteome</keyword>
<dbReference type="Proteomes" id="UP001605036">
    <property type="component" value="Unassembled WGS sequence"/>
</dbReference>
<reference evidence="11 12" key="1">
    <citation type="submission" date="2024-09" db="EMBL/GenBank/DDBJ databases">
        <title>Chromosome-scale assembly of Riccia fluitans.</title>
        <authorList>
            <person name="Paukszto L."/>
            <person name="Sawicki J."/>
            <person name="Karawczyk K."/>
            <person name="Piernik-Szablinska J."/>
            <person name="Szczecinska M."/>
            <person name="Mazdziarz M."/>
        </authorList>
    </citation>
    <scope>NUCLEOTIDE SEQUENCE [LARGE SCALE GENOMIC DNA]</scope>
    <source>
        <strain evidence="11">Rf_01</strain>
        <tissue evidence="11">Aerial parts of the thallus</tissue>
    </source>
</reference>
<evidence type="ECO:0000313" key="12">
    <source>
        <dbReference type="Proteomes" id="UP001605036"/>
    </source>
</evidence>
<evidence type="ECO:0000256" key="4">
    <source>
        <dbReference type="ARBA" id="ARBA00023125"/>
    </source>
</evidence>
<protein>
    <recommendedName>
        <fullName evidence="10">AP2/ERF domain-containing protein</fullName>
    </recommendedName>
</protein>
<keyword evidence="4" id="KW-0238">DNA-binding</keyword>
<dbReference type="PRINTS" id="PR00367">
    <property type="entry name" value="ETHRSPELEMNT"/>
</dbReference>
<evidence type="ECO:0000256" key="2">
    <source>
        <dbReference type="ARBA" id="ARBA00023015"/>
    </source>
</evidence>
<feature type="compositionally biased region" description="Low complexity" evidence="9">
    <location>
        <begin position="406"/>
        <end position="426"/>
    </location>
</feature>
<evidence type="ECO:0000256" key="9">
    <source>
        <dbReference type="SAM" id="MobiDB-lite"/>
    </source>
</evidence>
<feature type="region of interest" description="Disordered" evidence="9">
    <location>
        <begin position="166"/>
        <end position="194"/>
    </location>
</feature>
<dbReference type="InterPro" id="IPR036955">
    <property type="entry name" value="AP2/ERF_dom_sf"/>
</dbReference>
<feature type="compositionally biased region" description="Polar residues" evidence="9">
    <location>
        <begin position="40"/>
        <end position="53"/>
    </location>
</feature>
<evidence type="ECO:0000256" key="7">
    <source>
        <dbReference type="ARBA" id="ARBA00023242"/>
    </source>
</evidence>
<dbReference type="PANTHER" id="PTHR31241:SF62">
    <property type="entry name" value="DEHYDRATION-RESPONSIVE ELEMENT-BINDING PROTEIN 2D"/>
    <property type="match status" value="1"/>
</dbReference>
<dbReference type="InterPro" id="IPR016177">
    <property type="entry name" value="DNA-bd_dom_sf"/>
</dbReference>
<feature type="compositionally biased region" description="Low complexity" evidence="9">
    <location>
        <begin position="64"/>
        <end position="91"/>
    </location>
</feature>
<evidence type="ECO:0000259" key="10">
    <source>
        <dbReference type="PROSITE" id="PS51032"/>
    </source>
</evidence>
<dbReference type="AlphaFoldDB" id="A0ABD1XYN9"/>
<gene>
    <name evidence="11" type="ORF">R1flu_025768</name>
</gene>
<keyword evidence="3" id="KW-0346">Stress response</keyword>
<evidence type="ECO:0000256" key="6">
    <source>
        <dbReference type="ARBA" id="ARBA00023163"/>
    </source>
</evidence>
<comment type="caution">
    <text evidence="11">The sequence shown here is derived from an EMBL/GenBank/DDBJ whole genome shotgun (WGS) entry which is preliminary data.</text>
</comment>
<dbReference type="CDD" id="cd00018">
    <property type="entry name" value="AP2"/>
    <property type="match status" value="1"/>
</dbReference>
<dbReference type="EMBL" id="JBHFFA010000007">
    <property type="protein sequence ID" value="KAL2614076.1"/>
    <property type="molecule type" value="Genomic_DNA"/>
</dbReference>
<evidence type="ECO:0000313" key="11">
    <source>
        <dbReference type="EMBL" id="KAL2614076.1"/>
    </source>
</evidence>
<comment type="similarity">
    <text evidence="8">Belongs to the AP2/ERF transcription factor family. ERF subfamily.</text>
</comment>
<dbReference type="GO" id="GO:0003677">
    <property type="term" value="F:DNA binding"/>
    <property type="evidence" value="ECO:0007669"/>
    <property type="project" value="UniProtKB-KW"/>
</dbReference>
<evidence type="ECO:0000256" key="8">
    <source>
        <dbReference type="ARBA" id="ARBA00024343"/>
    </source>
</evidence>
<proteinExistence type="inferred from homology"/>
<evidence type="ECO:0000256" key="5">
    <source>
        <dbReference type="ARBA" id="ARBA00023159"/>
    </source>
</evidence>